<dbReference type="STRING" id="3871.A0A1J7GRY1"/>
<dbReference type="InterPro" id="IPR004333">
    <property type="entry name" value="SBP_dom"/>
</dbReference>
<organism evidence="7 8">
    <name type="scientific">Lupinus angustifolius</name>
    <name type="common">Narrow-leaved blue lupine</name>
    <dbReference type="NCBI Taxonomy" id="3871"/>
    <lineage>
        <taxon>Eukaryota</taxon>
        <taxon>Viridiplantae</taxon>
        <taxon>Streptophyta</taxon>
        <taxon>Embryophyta</taxon>
        <taxon>Tracheophyta</taxon>
        <taxon>Spermatophyta</taxon>
        <taxon>Magnoliopsida</taxon>
        <taxon>eudicotyledons</taxon>
        <taxon>Gunneridae</taxon>
        <taxon>Pentapetalae</taxon>
        <taxon>rosids</taxon>
        <taxon>fabids</taxon>
        <taxon>Fabales</taxon>
        <taxon>Fabaceae</taxon>
        <taxon>Papilionoideae</taxon>
        <taxon>50 kb inversion clade</taxon>
        <taxon>genistoids sensu lato</taxon>
        <taxon>core genistoids</taxon>
        <taxon>Genisteae</taxon>
        <taxon>Lupinus</taxon>
    </lineage>
</organism>
<evidence type="ECO:0000256" key="5">
    <source>
        <dbReference type="SAM" id="MobiDB-lite"/>
    </source>
</evidence>
<dbReference type="GO" id="GO:0008270">
    <property type="term" value="F:zinc ion binding"/>
    <property type="evidence" value="ECO:0007669"/>
    <property type="project" value="UniProtKB-KW"/>
</dbReference>
<proteinExistence type="predicted"/>
<dbReference type="Gene3D" id="4.10.1100.10">
    <property type="entry name" value="Transcription factor, SBP-box domain"/>
    <property type="match status" value="1"/>
</dbReference>
<name>A0A1J7GRY1_LUPAN</name>
<feature type="domain" description="SBP-type" evidence="6">
    <location>
        <begin position="61"/>
        <end position="131"/>
    </location>
</feature>
<dbReference type="EMBL" id="CM007379">
    <property type="protein sequence ID" value="OIV92396.1"/>
    <property type="molecule type" value="Genomic_DNA"/>
</dbReference>
<dbReference type="Proteomes" id="UP000188354">
    <property type="component" value="Chromosome LG19"/>
</dbReference>
<evidence type="ECO:0000256" key="4">
    <source>
        <dbReference type="PROSITE-ProRule" id="PRU00470"/>
    </source>
</evidence>
<sequence>MEARSIERKRSIEKVRNIVEEVQDEVEEEDEGGGCGCDEKKKGASGKRGLSGGGGGGGFSLPSCQAERCGADLTDAKRYHRRHKVCEFHSKAPIVVVAGFRQRFHDLAEFDEAKRSCRRRLAGHNERRRKSNVEMCNEGCNRGKGQQEQQTNERGRIQMNMGESCGYKSFHIR</sequence>
<dbReference type="PANTHER" id="PTHR31251:SF226">
    <property type="entry name" value="SQUAMOSA PROMOTER-BINDING-LIKE PROTEIN 6"/>
    <property type="match status" value="1"/>
</dbReference>
<dbReference type="OMA" id="RIQMNLP"/>
<dbReference type="GO" id="GO:0003677">
    <property type="term" value="F:DNA binding"/>
    <property type="evidence" value="ECO:0007669"/>
    <property type="project" value="InterPro"/>
</dbReference>
<feature type="region of interest" description="Disordered" evidence="5">
    <location>
        <begin position="19"/>
        <end position="54"/>
    </location>
</feature>
<gene>
    <name evidence="7" type="ORF">TanjilG_22996</name>
</gene>
<keyword evidence="8" id="KW-1185">Reference proteome</keyword>
<evidence type="ECO:0000313" key="7">
    <source>
        <dbReference type="EMBL" id="OIV92396.1"/>
    </source>
</evidence>
<accession>A0A1J7GRY1</accession>
<dbReference type="PROSITE" id="PS51141">
    <property type="entry name" value="ZF_SBP"/>
    <property type="match status" value="1"/>
</dbReference>
<keyword evidence="2 4" id="KW-0863">Zinc-finger</keyword>
<dbReference type="GO" id="GO:0005634">
    <property type="term" value="C:nucleus"/>
    <property type="evidence" value="ECO:0007669"/>
    <property type="project" value="InterPro"/>
</dbReference>
<dbReference type="SUPFAM" id="SSF103612">
    <property type="entry name" value="SBT domain"/>
    <property type="match status" value="1"/>
</dbReference>
<protein>
    <recommendedName>
        <fullName evidence="6">SBP-type domain-containing protein</fullName>
    </recommendedName>
</protein>
<dbReference type="Gramene" id="OIV92396">
    <property type="protein sequence ID" value="OIV92396"/>
    <property type="gene ID" value="TanjilG_22996"/>
</dbReference>
<evidence type="ECO:0000256" key="2">
    <source>
        <dbReference type="ARBA" id="ARBA00022771"/>
    </source>
</evidence>
<dbReference type="AlphaFoldDB" id="A0A1J7GRY1"/>
<feature type="compositionally biased region" description="Acidic residues" evidence="5">
    <location>
        <begin position="21"/>
        <end position="32"/>
    </location>
</feature>
<dbReference type="PANTHER" id="PTHR31251">
    <property type="entry name" value="SQUAMOSA PROMOTER-BINDING-LIKE PROTEIN 4"/>
    <property type="match status" value="1"/>
</dbReference>
<evidence type="ECO:0000259" key="6">
    <source>
        <dbReference type="PROSITE" id="PS51141"/>
    </source>
</evidence>
<evidence type="ECO:0000256" key="3">
    <source>
        <dbReference type="ARBA" id="ARBA00022833"/>
    </source>
</evidence>
<evidence type="ECO:0000313" key="8">
    <source>
        <dbReference type="Proteomes" id="UP000188354"/>
    </source>
</evidence>
<dbReference type="InterPro" id="IPR044817">
    <property type="entry name" value="SBP-like"/>
</dbReference>
<reference evidence="7 8" key="1">
    <citation type="journal article" date="2017" name="Plant Biotechnol. J.">
        <title>A comprehensive draft genome sequence for lupin (Lupinus angustifolius), an emerging health food: insights into plant-microbe interactions and legume evolution.</title>
        <authorList>
            <person name="Hane J.K."/>
            <person name="Ming Y."/>
            <person name="Kamphuis L.G."/>
            <person name="Nelson M.N."/>
            <person name="Garg G."/>
            <person name="Atkins C.A."/>
            <person name="Bayer P.E."/>
            <person name="Bravo A."/>
            <person name="Bringans S."/>
            <person name="Cannon S."/>
            <person name="Edwards D."/>
            <person name="Foley R."/>
            <person name="Gao L.L."/>
            <person name="Harrison M.J."/>
            <person name="Huang W."/>
            <person name="Hurgobin B."/>
            <person name="Li S."/>
            <person name="Liu C.W."/>
            <person name="McGrath A."/>
            <person name="Morahan G."/>
            <person name="Murray J."/>
            <person name="Weller J."/>
            <person name="Jian J."/>
            <person name="Singh K.B."/>
        </authorList>
    </citation>
    <scope>NUCLEOTIDE SEQUENCE [LARGE SCALE GENOMIC DNA]</scope>
    <source>
        <strain evidence="8">cv. Tanjil</strain>
        <tissue evidence="7">Whole plant</tissue>
    </source>
</reference>
<evidence type="ECO:0000256" key="1">
    <source>
        <dbReference type="ARBA" id="ARBA00022723"/>
    </source>
</evidence>
<dbReference type="InterPro" id="IPR036893">
    <property type="entry name" value="SBP_sf"/>
</dbReference>
<keyword evidence="3" id="KW-0862">Zinc</keyword>
<keyword evidence="1" id="KW-0479">Metal-binding</keyword>
<feature type="region of interest" description="Disordered" evidence="5">
    <location>
        <begin position="136"/>
        <end position="160"/>
    </location>
</feature>
<dbReference type="Pfam" id="PF03110">
    <property type="entry name" value="SBP"/>
    <property type="match status" value="1"/>
</dbReference>